<evidence type="ECO:0000256" key="1">
    <source>
        <dbReference type="SAM" id="MobiDB-lite"/>
    </source>
</evidence>
<dbReference type="AlphaFoldDB" id="W7IU82"/>
<dbReference type="eggNOG" id="COG1595">
    <property type="taxonomic scope" value="Bacteria"/>
</dbReference>
<evidence type="ECO:0000313" key="3">
    <source>
        <dbReference type="Proteomes" id="UP000019277"/>
    </source>
</evidence>
<gene>
    <name evidence="2" type="ORF">UO65_0097</name>
</gene>
<dbReference type="EMBL" id="AYXG01000004">
    <property type="protein sequence ID" value="EWC64490.1"/>
    <property type="molecule type" value="Genomic_DNA"/>
</dbReference>
<dbReference type="PATRIC" id="fig|909613.9.peg.100"/>
<feature type="compositionally biased region" description="Low complexity" evidence="1">
    <location>
        <begin position="303"/>
        <end position="323"/>
    </location>
</feature>
<dbReference type="RefSeq" id="WP_084175186.1">
    <property type="nucleotide sequence ID" value="NZ_AYXG01000004.1"/>
</dbReference>
<comment type="caution">
    <text evidence="2">The sequence shown here is derived from an EMBL/GenBank/DDBJ whole genome shotgun (WGS) entry which is preliminary data.</text>
</comment>
<accession>W7IU82</accession>
<dbReference type="Proteomes" id="UP000019277">
    <property type="component" value="Unassembled WGS sequence"/>
</dbReference>
<sequence>MRAAFEWLVTGPRPLSIEGRHFPGLPRRRVPLDELRALLLSADLPMPTVDSVWVHLVTRSRDEGDAWTVACVGLALPALFAIAAGLCARFADDHRDVHGAILTEFLAELAGMDLGKPWVMWRLRCAALRAGHLFIRDALARPVPSDEDFHGRKPAPPWGHPDFVLARAVAAGAITGEEAELIGSTRLEDRTLTAAAAQRGVGVTTLHWARSHAEARLLAWLTEQAPHDDPADRRDRDVEIRAVHSTTITAAADTPPRPARLSPTVSKGDGETLVTVRHRHWKKTPENGVEDREATAPTPTPTPASTTSPDHPTGTSRRPSSTTAEVPRCA</sequence>
<organism evidence="2 3">
    <name type="scientific">Actinokineospora spheciospongiae</name>
    <dbReference type="NCBI Taxonomy" id="909613"/>
    <lineage>
        <taxon>Bacteria</taxon>
        <taxon>Bacillati</taxon>
        <taxon>Actinomycetota</taxon>
        <taxon>Actinomycetes</taxon>
        <taxon>Pseudonocardiales</taxon>
        <taxon>Pseudonocardiaceae</taxon>
        <taxon>Actinokineospora</taxon>
    </lineage>
</organism>
<evidence type="ECO:0000313" key="2">
    <source>
        <dbReference type="EMBL" id="EWC64490.1"/>
    </source>
</evidence>
<proteinExistence type="predicted"/>
<reference evidence="2 3" key="1">
    <citation type="journal article" date="2014" name="Genome Announc.">
        <title>Draft Genome Sequence of the Antitrypanosomally Active Sponge-Associated Bacterium Actinokineospora sp. Strain EG49.</title>
        <authorList>
            <person name="Harjes J."/>
            <person name="Ryu T."/>
            <person name="Abdelmohsen U.R."/>
            <person name="Moitinho-Silva L."/>
            <person name="Horn H."/>
            <person name="Ravasi T."/>
            <person name="Hentschel U."/>
        </authorList>
    </citation>
    <scope>NUCLEOTIDE SEQUENCE [LARGE SCALE GENOMIC DNA]</scope>
    <source>
        <strain evidence="2 3">EG49</strain>
    </source>
</reference>
<feature type="region of interest" description="Disordered" evidence="1">
    <location>
        <begin position="244"/>
        <end position="330"/>
    </location>
</feature>
<keyword evidence="3" id="KW-1185">Reference proteome</keyword>
<feature type="compositionally biased region" description="Basic and acidic residues" evidence="1">
    <location>
        <begin position="283"/>
        <end position="294"/>
    </location>
</feature>
<name>W7IU82_9PSEU</name>
<protein>
    <submittedName>
        <fullName evidence="2">Uncharacterized protein</fullName>
    </submittedName>
</protein>
<dbReference type="STRING" id="909613.UO65_0097"/>